<evidence type="ECO:0000259" key="1">
    <source>
        <dbReference type="Pfam" id="PF20700"/>
    </source>
</evidence>
<gene>
    <name evidence="3" type="primary">LOC117236621</name>
</gene>
<dbReference type="GeneID" id="117236621"/>
<organism evidence="2 3">
    <name type="scientific">Bombus vosnesenskii</name>
    <dbReference type="NCBI Taxonomy" id="207650"/>
    <lineage>
        <taxon>Eukaryota</taxon>
        <taxon>Metazoa</taxon>
        <taxon>Ecdysozoa</taxon>
        <taxon>Arthropoda</taxon>
        <taxon>Hexapoda</taxon>
        <taxon>Insecta</taxon>
        <taxon>Pterygota</taxon>
        <taxon>Neoptera</taxon>
        <taxon>Endopterygota</taxon>
        <taxon>Hymenoptera</taxon>
        <taxon>Apocrita</taxon>
        <taxon>Aculeata</taxon>
        <taxon>Apoidea</taxon>
        <taxon>Anthophila</taxon>
        <taxon>Apidae</taxon>
        <taxon>Bombus</taxon>
        <taxon>Pyrobombus</taxon>
    </lineage>
</organism>
<protein>
    <submittedName>
        <fullName evidence="3">Uncharacterized protein LOC117236621</fullName>
    </submittedName>
</protein>
<keyword evidence="2" id="KW-1185">Reference proteome</keyword>
<evidence type="ECO:0000313" key="2">
    <source>
        <dbReference type="Proteomes" id="UP000504631"/>
    </source>
</evidence>
<feature type="domain" description="Mutator-like transposase" evidence="1">
    <location>
        <begin position="1"/>
        <end position="140"/>
    </location>
</feature>
<accession>A0A6J3KQP4</accession>
<dbReference type="KEGG" id="bvk:117236621"/>
<proteinExistence type="predicted"/>
<sequence length="281" mass="31454">MEVDAIVEMFERSEAKHNAEYVRYIGGGDSKTFKGILHINPYDDDQIVEKKECVGHVQKRIGARLRKAKKDNKGIGGKGPGKLTDEVINELSLYYGLAIRRNPDSVEDMKRDVWATYYHKISTNKNPQHMNCPPDSSSWCKWQKAVADGTIDEFDHESPPLNDDVLKVIKPIYESLSTDTLLGRCLGSETQNNNESLNSLICTFAPKHIHAGTQTIQISTFLAVCIFNEGFTPILKILSVMGITIDPEAHAFAVRRDEVRIERSELRASEASRGSQDCSSP</sequence>
<dbReference type="AlphaFoldDB" id="A0A6J3KQP4"/>
<dbReference type="InterPro" id="IPR049012">
    <property type="entry name" value="Mutator_transp_dom"/>
</dbReference>
<evidence type="ECO:0000313" key="3">
    <source>
        <dbReference type="RefSeq" id="XP_033355633.1"/>
    </source>
</evidence>
<dbReference type="Pfam" id="PF20700">
    <property type="entry name" value="Mutator"/>
    <property type="match status" value="1"/>
</dbReference>
<dbReference type="Proteomes" id="UP000504631">
    <property type="component" value="Unplaced"/>
</dbReference>
<dbReference type="RefSeq" id="XP_033355633.1">
    <property type="nucleotide sequence ID" value="XM_033499742.1"/>
</dbReference>
<name>A0A6J3KQP4_9HYME</name>
<reference evidence="3" key="1">
    <citation type="submission" date="2025-08" db="UniProtKB">
        <authorList>
            <consortium name="RefSeq"/>
        </authorList>
    </citation>
    <scope>IDENTIFICATION</scope>
    <source>
        <tissue evidence="3">Muscle</tissue>
    </source>
</reference>